<evidence type="ECO:0000313" key="1">
    <source>
        <dbReference type="EMBL" id="KFG59806.1"/>
    </source>
</evidence>
<comment type="caution">
    <text evidence="1">The sequence shown here is derived from an EMBL/GenBank/DDBJ whole genome shotgun (WGS) entry which is preliminary data.</text>
</comment>
<dbReference type="EMBL" id="AFYV02002096">
    <property type="protein sequence ID" value="KFG59806.1"/>
    <property type="molecule type" value="Genomic_DNA"/>
</dbReference>
<accession>A0A086LT38</accession>
<dbReference type="AlphaFoldDB" id="A0A086LT38"/>
<gene>
    <name evidence="1" type="ORF">TGRUB_432290</name>
</gene>
<sequence>MASAEALPVVVTLGTYDGGLMGYTVQPVSPEGKGDYSRQTQSAERLKLTFAVNAHVVSYPRTASCCQKFRRNSPSLHTSYWSSRLLLRSPCLSLSLPRSAKSNP</sequence>
<name>A0A086LT38_TOXGO</name>
<reference evidence="1 2" key="1">
    <citation type="submission" date="2014-05" db="EMBL/GenBank/DDBJ databases">
        <authorList>
            <person name="Sibley D."/>
            <person name="Venepally P."/>
            <person name="Karamycheva S."/>
            <person name="Hadjithomas M."/>
            <person name="Khan A."/>
            <person name="Brunk B."/>
            <person name="Roos D."/>
            <person name="Caler E."/>
            <person name="Lorenzi H."/>
        </authorList>
    </citation>
    <scope>NUCLEOTIDE SEQUENCE [LARGE SCALE GENOMIC DNA]</scope>
    <source>
        <strain evidence="1 2">RUB</strain>
    </source>
</reference>
<protein>
    <submittedName>
        <fullName evidence="1">Putative WD domain, G-beta repeat protein</fullName>
    </submittedName>
</protein>
<dbReference type="Proteomes" id="UP000028834">
    <property type="component" value="Unassembled WGS sequence"/>
</dbReference>
<organism evidence="1 2">
    <name type="scientific">Toxoplasma gondii RUB</name>
    <dbReference type="NCBI Taxonomy" id="935652"/>
    <lineage>
        <taxon>Eukaryota</taxon>
        <taxon>Sar</taxon>
        <taxon>Alveolata</taxon>
        <taxon>Apicomplexa</taxon>
        <taxon>Conoidasida</taxon>
        <taxon>Coccidia</taxon>
        <taxon>Eucoccidiorida</taxon>
        <taxon>Eimeriorina</taxon>
        <taxon>Sarcocystidae</taxon>
        <taxon>Toxoplasma</taxon>
    </lineage>
</organism>
<dbReference type="VEuPathDB" id="ToxoDB:TGRUB_432290"/>
<evidence type="ECO:0000313" key="2">
    <source>
        <dbReference type="Proteomes" id="UP000028834"/>
    </source>
</evidence>
<proteinExistence type="predicted"/>